<evidence type="ECO:0000313" key="3">
    <source>
        <dbReference type="EMBL" id="MDI1486318.1"/>
    </source>
</evidence>
<dbReference type="Pfam" id="PF10521">
    <property type="entry name" value="Tti2"/>
    <property type="match status" value="1"/>
</dbReference>
<accession>A0AA43TS67</accession>
<dbReference type="EMBL" id="JAPUFD010000003">
    <property type="protein sequence ID" value="MDI1486318.1"/>
    <property type="molecule type" value="Genomic_DNA"/>
</dbReference>
<evidence type="ECO:0000256" key="1">
    <source>
        <dbReference type="ARBA" id="ARBA00034736"/>
    </source>
</evidence>
<keyword evidence="3" id="KW-0808">Transferase</keyword>
<dbReference type="InterPro" id="IPR018870">
    <property type="entry name" value="Tti2"/>
</dbReference>
<dbReference type="GO" id="GO:0004810">
    <property type="term" value="F:CCA tRNA nucleotidyltransferase activity"/>
    <property type="evidence" value="ECO:0007669"/>
    <property type="project" value="UniProtKB-EC"/>
</dbReference>
<dbReference type="PANTHER" id="PTHR32226:SF2">
    <property type="entry name" value="TELO2-INTERACTING PROTEIN 2"/>
    <property type="match status" value="1"/>
</dbReference>
<dbReference type="GO" id="GO:0110078">
    <property type="term" value="C:TTT Hsp90 cochaperone complex"/>
    <property type="evidence" value="ECO:0007669"/>
    <property type="project" value="InterPro"/>
</dbReference>
<evidence type="ECO:0000256" key="2">
    <source>
        <dbReference type="SAM" id="MobiDB-lite"/>
    </source>
</evidence>
<comment type="caution">
    <text evidence="3">The sequence shown here is derived from an EMBL/GenBank/DDBJ whole genome shotgun (WGS) entry which is preliminary data.</text>
</comment>
<comment type="similarity">
    <text evidence="1">Belongs to the TTI2 family.</text>
</comment>
<keyword evidence="3" id="KW-0548">Nucleotidyltransferase</keyword>
<dbReference type="PANTHER" id="PTHR32226">
    <property type="entry name" value="TELO2-INTERACTING PROTEIN 2"/>
    <property type="match status" value="1"/>
</dbReference>
<name>A0AA43TS67_9LECA</name>
<dbReference type="EC" id="2.7.7.72" evidence="3"/>
<dbReference type="Proteomes" id="UP001161017">
    <property type="component" value="Unassembled WGS sequence"/>
</dbReference>
<dbReference type="GO" id="GO:0005634">
    <property type="term" value="C:nucleus"/>
    <property type="evidence" value="ECO:0007669"/>
    <property type="project" value="TreeGrafter"/>
</dbReference>
<keyword evidence="4" id="KW-1185">Reference proteome</keyword>
<sequence length="426" mass="47713">MDSESLGAKASAIGSDSTTPIGNLDPSFVRDRNHTLDEVLDGFDLQETWTDYSKALQDILVLHSFLAWQHEQNVAYEILPEAAARISDYVVKITIPPTLFAEQAPYLTGTGLRYRGLFFYQKLTWDLERKRSSSLKEVAEFHQLSYYALSCLSFTSLQVGEGELASVVTSVAAFTDTNDPWTTTKTHEAACKLIHKIATSLGHARMENLLSTILRDSVKPAFAKTENTRLTQQARRSLHPEQSRTVDTGDDADQKPWKYRISRFITDHWPLLVPPILALIDDSSLKYKAAGCADLVVFLHSCPIDVLERTGLGEIFEHAMMPFLMYLPTLTEEAESLMLLSKAYPALLEMAALRFPGRGKRLLKIKALDRIMRYGVMSGFSHAAEHVRIAEFLTKQLIELIRGLGIDTAKHLKVSSHLTVSSRQIG</sequence>
<protein>
    <submittedName>
        <fullName evidence="3">CCA tRNA nucleotidyltransferase, mitochondrial</fullName>
        <ecNumber evidence="3">2.7.7.72</ecNumber>
    </submittedName>
</protein>
<organism evidence="3 4">
    <name type="scientific">Ramalina farinacea</name>
    <dbReference type="NCBI Taxonomy" id="258253"/>
    <lineage>
        <taxon>Eukaryota</taxon>
        <taxon>Fungi</taxon>
        <taxon>Dikarya</taxon>
        <taxon>Ascomycota</taxon>
        <taxon>Pezizomycotina</taxon>
        <taxon>Lecanoromycetes</taxon>
        <taxon>OSLEUM clade</taxon>
        <taxon>Lecanoromycetidae</taxon>
        <taxon>Lecanorales</taxon>
        <taxon>Lecanorineae</taxon>
        <taxon>Ramalinaceae</taxon>
        <taxon>Ramalina</taxon>
    </lineage>
</organism>
<dbReference type="GO" id="GO:0005829">
    <property type="term" value="C:cytosol"/>
    <property type="evidence" value="ECO:0007669"/>
    <property type="project" value="TreeGrafter"/>
</dbReference>
<dbReference type="AlphaFoldDB" id="A0AA43TS67"/>
<gene>
    <name evidence="3" type="primary">CCA1_1</name>
    <name evidence="3" type="ORF">OHK93_005545</name>
</gene>
<feature type="region of interest" description="Disordered" evidence="2">
    <location>
        <begin position="226"/>
        <end position="251"/>
    </location>
</feature>
<proteinExistence type="inferred from homology"/>
<reference evidence="3" key="1">
    <citation type="journal article" date="2023" name="Genome Biol. Evol.">
        <title>First Whole Genome Sequence and Flow Cytometry Genome Size Data for the Lichen-Forming Fungus Ramalina farinacea (Ascomycota).</title>
        <authorList>
            <person name="Llewellyn T."/>
            <person name="Mian S."/>
            <person name="Hill R."/>
            <person name="Leitch I.J."/>
            <person name="Gaya E."/>
        </authorList>
    </citation>
    <scope>NUCLEOTIDE SEQUENCE</scope>
    <source>
        <strain evidence="3">LIQ254RAFAR</strain>
    </source>
</reference>
<evidence type="ECO:0000313" key="4">
    <source>
        <dbReference type="Proteomes" id="UP001161017"/>
    </source>
</evidence>